<keyword evidence="1" id="KW-1133">Transmembrane helix</keyword>
<gene>
    <name evidence="2" type="ORF">JEQ47_16795</name>
</gene>
<dbReference type="Proteomes" id="UP000602124">
    <property type="component" value="Unassembled WGS sequence"/>
</dbReference>
<organism evidence="2 3">
    <name type="scientific">Devosia sediminis</name>
    <dbReference type="NCBI Taxonomy" id="2798801"/>
    <lineage>
        <taxon>Bacteria</taxon>
        <taxon>Pseudomonadati</taxon>
        <taxon>Pseudomonadota</taxon>
        <taxon>Alphaproteobacteria</taxon>
        <taxon>Hyphomicrobiales</taxon>
        <taxon>Devosiaceae</taxon>
        <taxon>Devosia</taxon>
    </lineage>
</organism>
<name>A0A934J008_9HYPH</name>
<reference evidence="2" key="1">
    <citation type="submission" date="2020-12" db="EMBL/GenBank/DDBJ databases">
        <title>Devosia sp. MSA67 isolated from Mo River.</title>
        <authorList>
            <person name="Ma F."/>
            <person name="Zi Z."/>
        </authorList>
    </citation>
    <scope>NUCLEOTIDE SEQUENCE</scope>
    <source>
        <strain evidence="2">MSA67</strain>
    </source>
</reference>
<comment type="caution">
    <text evidence="2">The sequence shown here is derived from an EMBL/GenBank/DDBJ whole genome shotgun (WGS) entry which is preliminary data.</text>
</comment>
<dbReference type="RefSeq" id="WP_198877576.1">
    <property type="nucleotide sequence ID" value="NZ_JAEKMH010000004.1"/>
</dbReference>
<sequence length="51" mass="5362">MALQYLVSGLALLGFMALIGHRFPLPNFVHIVIVLVGVGMLGAALVISGRD</sequence>
<dbReference type="AlphaFoldDB" id="A0A934J008"/>
<keyword evidence="1" id="KW-0812">Transmembrane</keyword>
<evidence type="ECO:0000313" key="2">
    <source>
        <dbReference type="EMBL" id="MBJ3786386.1"/>
    </source>
</evidence>
<keyword evidence="3" id="KW-1185">Reference proteome</keyword>
<proteinExistence type="predicted"/>
<feature type="transmembrane region" description="Helical" evidence="1">
    <location>
        <begin position="27"/>
        <end position="47"/>
    </location>
</feature>
<protein>
    <submittedName>
        <fullName evidence="2">Uncharacterized protein</fullName>
    </submittedName>
</protein>
<accession>A0A934J008</accession>
<dbReference type="EMBL" id="JAEKMH010000004">
    <property type="protein sequence ID" value="MBJ3786386.1"/>
    <property type="molecule type" value="Genomic_DNA"/>
</dbReference>
<keyword evidence="1" id="KW-0472">Membrane</keyword>
<evidence type="ECO:0000256" key="1">
    <source>
        <dbReference type="SAM" id="Phobius"/>
    </source>
</evidence>
<evidence type="ECO:0000313" key="3">
    <source>
        <dbReference type="Proteomes" id="UP000602124"/>
    </source>
</evidence>